<dbReference type="PROSITE" id="PS00775">
    <property type="entry name" value="GLYCOSYL_HYDROL_F3"/>
    <property type="match status" value="1"/>
</dbReference>
<sequence length="526" mass="54807">MSGAATTASVPDSDTLSSRGELRQLVAATLMPGFVGTELPDWLAARLRAGLGGVCVFGPNIVSRSQLRALTDAVRAANPRAVIAIDEEGGDVTRLYYDQGSPYPGPAVLGRLDDLQLTERVGRTVAEELAAVGCTLNFAPDADVNSNPDNPVIGVRSFGTDPVAVARHIGAWVTGHEGAGIAVSAKHFPGHGDTAQDSHLALPVIDADLETLRSRELVPFRAAIEAGARTIMTSHILIPQVDAEFPATHSRIILQGLLREELGFDGLIVSDALDMKGASGIHGIPEAAVRALDAGCDLLCIGTENTDAELGEIEDRVLAAIASGRLSIERVLEAALRVRELGEETNAVLAALDAGSNGASASTRADDDAPASEFAEPVFDTAQVQRAFDVSPHARAWLDAGIAPSAVVRIDTVANIAVGVAPWGPFAELARHPFPTDSAWSAPHALAEGSAALPEVPGPVIVVGKDIHRYAFARDAIDELRANGGAVLVVDLGWPSDDRAYADIATFGASRLLGRSVLALLEGQPA</sequence>
<comment type="similarity">
    <text evidence="1">Belongs to the glycosyl hydrolase 3 family.</text>
</comment>
<keyword evidence="6" id="KW-1185">Reference proteome</keyword>
<dbReference type="InterPro" id="IPR050226">
    <property type="entry name" value="NagZ_Beta-hexosaminidase"/>
</dbReference>
<dbReference type="Pfam" id="PF00933">
    <property type="entry name" value="Glyco_hydro_3"/>
    <property type="match status" value="1"/>
</dbReference>
<dbReference type="InterPro" id="IPR017853">
    <property type="entry name" value="GH"/>
</dbReference>
<dbReference type="Proteomes" id="UP000298127">
    <property type="component" value="Unassembled WGS sequence"/>
</dbReference>
<dbReference type="GO" id="GO:0009254">
    <property type="term" value="P:peptidoglycan turnover"/>
    <property type="evidence" value="ECO:0007669"/>
    <property type="project" value="TreeGrafter"/>
</dbReference>
<evidence type="ECO:0000256" key="2">
    <source>
        <dbReference type="ARBA" id="ARBA00022801"/>
    </source>
</evidence>
<evidence type="ECO:0000313" key="6">
    <source>
        <dbReference type="Proteomes" id="UP000298127"/>
    </source>
</evidence>
<evidence type="ECO:0000256" key="1">
    <source>
        <dbReference type="ARBA" id="ARBA00005336"/>
    </source>
</evidence>
<feature type="domain" description="Glycoside hydrolase family 3 N-terminal" evidence="4">
    <location>
        <begin position="49"/>
        <end position="340"/>
    </location>
</feature>
<dbReference type="EMBL" id="SPQZ01000001">
    <property type="protein sequence ID" value="TFW00015.1"/>
    <property type="molecule type" value="Genomic_DNA"/>
</dbReference>
<evidence type="ECO:0000259" key="4">
    <source>
        <dbReference type="Pfam" id="PF00933"/>
    </source>
</evidence>
<dbReference type="GO" id="GO:0004563">
    <property type="term" value="F:beta-N-acetylhexosaminidase activity"/>
    <property type="evidence" value="ECO:0007669"/>
    <property type="project" value="UniProtKB-EC"/>
</dbReference>
<reference evidence="5 6" key="1">
    <citation type="journal article" date="2018" name="J. Microbiol.">
        <title>Leifsonia flava sp. nov., a novel actinobacterium isolated from the rhizosphere of Aquilegia viridiflora.</title>
        <authorList>
            <person name="Cai Y."/>
            <person name="Tao W.Z."/>
            <person name="Ma Y.J."/>
            <person name="Cheng J."/>
            <person name="Zhang M.Y."/>
            <person name="Zhang Y.X."/>
        </authorList>
    </citation>
    <scope>NUCLEOTIDE SEQUENCE [LARGE SCALE GENOMIC DNA]</scope>
    <source>
        <strain evidence="5 6">SYP-B2174</strain>
    </source>
</reference>
<keyword evidence="2 5" id="KW-0378">Hydrolase</keyword>
<comment type="caution">
    <text evidence="5">The sequence shown here is derived from an EMBL/GenBank/DDBJ whole genome shotgun (WGS) entry which is preliminary data.</text>
</comment>
<dbReference type="RefSeq" id="WP_135118894.1">
    <property type="nucleotide sequence ID" value="NZ_SPQZ01000001.1"/>
</dbReference>
<name>A0A4Y9R5X7_9MICO</name>
<dbReference type="PANTHER" id="PTHR30480:SF16">
    <property type="entry name" value="GLYCOSIDE HYDROLASE FAMILY 3 DOMAIN PROTEIN"/>
    <property type="match status" value="1"/>
</dbReference>
<dbReference type="InterPro" id="IPR019800">
    <property type="entry name" value="Glyco_hydro_3_AS"/>
</dbReference>
<dbReference type="InterPro" id="IPR036962">
    <property type="entry name" value="Glyco_hydro_3_N_sf"/>
</dbReference>
<dbReference type="PANTHER" id="PTHR30480">
    <property type="entry name" value="BETA-HEXOSAMINIDASE-RELATED"/>
    <property type="match status" value="1"/>
</dbReference>
<dbReference type="EC" id="3.2.1.52" evidence="5"/>
<dbReference type="InterPro" id="IPR001764">
    <property type="entry name" value="Glyco_hydro_3_N"/>
</dbReference>
<gene>
    <name evidence="5" type="primary">nagZ</name>
    <name evidence="5" type="ORF">E4M00_02120</name>
</gene>
<keyword evidence="3 5" id="KW-0326">Glycosidase</keyword>
<protein>
    <submittedName>
        <fullName evidence="5">Beta-N-acetylhexosaminidase</fullName>
        <ecNumber evidence="5">3.2.1.52</ecNumber>
    </submittedName>
</protein>
<evidence type="ECO:0000313" key="5">
    <source>
        <dbReference type="EMBL" id="TFW00015.1"/>
    </source>
</evidence>
<accession>A0A4Y9R5X7</accession>
<dbReference type="Gene3D" id="3.20.20.300">
    <property type="entry name" value="Glycoside hydrolase, family 3, N-terminal domain"/>
    <property type="match status" value="1"/>
</dbReference>
<dbReference type="AlphaFoldDB" id="A0A4Y9R5X7"/>
<dbReference type="NCBIfam" id="NF003740">
    <property type="entry name" value="PRK05337.1"/>
    <property type="match status" value="1"/>
</dbReference>
<dbReference type="SUPFAM" id="SSF51445">
    <property type="entry name" value="(Trans)glycosidases"/>
    <property type="match status" value="1"/>
</dbReference>
<evidence type="ECO:0000256" key="3">
    <source>
        <dbReference type="ARBA" id="ARBA00023295"/>
    </source>
</evidence>
<proteinExistence type="inferred from homology"/>
<organism evidence="5 6">
    <name type="scientific">Orlajensenia leifsoniae</name>
    <dbReference type="NCBI Taxonomy" id="2561933"/>
    <lineage>
        <taxon>Bacteria</taxon>
        <taxon>Bacillati</taxon>
        <taxon>Actinomycetota</taxon>
        <taxon>Actinomycetes</taxon>
        <taxon>Micrococcales</taxon>
        <taxon>Microbacteriaceae</taxon>
        <taxon>Orlajensenia</taxon>
    </lineage>
</organism>
<dbReference type="GO" id="GO:0005975">
    <property type="term" value="P:carbohydrate metabolic process"/>
    <property type="evidence" value="ECO:0007669"/>
    <property type="project" value="InterPro"/>
</dbReference>